<dbReference type="GO" id="GO:0004601">
    <property type="term" value="F:peroxidase activity"/>
    <property type="evidence" value="ECO:0007669"/>
    <property type="project" value="InterPro"/>
</dbReference>
<gene>
    <name evidence="1" type="primary">osmC</name>
    <name evidence="1" type="ORF">GCM10007103_11950</name>
</gene>
<evidence type="ECO:0000313" key="1">
    <source>
        <dbReference type="EMBL" id="GHA31914.1"/>
    </source>
</evidence>
<evidence type="ECO:0000313" key="2">
    <source>
        <dbReference type="Proteomes" id="UP000610456"/>
    </source>
</evidence>
<dbReference type="Pfam" id="PF02566">
    <property type="entry name" value="OsmC"/>
    <property type="match status" value="1"/>
</dbReference>
<reference evidence="1" key="1">
    <citation type="journal article" date="2014" name="Int. J. Syst. Evol. Microbiol.">
        <title>Complete genome sequence of Corynebacterium casei LMG S-19264T (=DSM 44701T), isolated from a smear-ripened cheese.</title>
        <authorList>
            <consortium name="US DOE Joint Genome Institute (JGI-PGF)"/>
            <person name="Walter F."/>
            <person name="Albersmeier A."/>
            <person name="Kalinowski J."/>
            <person name="Ruckert C."/>
        </authorList>
    </citation>
    <scope>NUCLEOTIDE SEQUENCE</scope>
    <source>
        <strain evidence="1">KCTC 12719</strain>
    </source>
</reference>
<dbReference type="PANTHER" id="PTHR42830">
    <property type="entry name" value="OSMOTICALLY INDUCIBLE FAMILY PROTEIN"/>
    <property type="match status" value="1"/>
</dbReference>
<dbReference type="Proteomes" id="UP000610456">
    <property type="component" value="Unassembled WGS sequence"/>
</dbReference>
<dbReference type="EMBL" id="BMXB01000002">
    <property type="protein sequence ID" value="GHA31914.1"/>
    <property type="molecule type" value="Genomic_DNA"/>
</dbReference>
<dbReference type="RefSeq" id="WP_189603786.1">
    <property type="nucleotide sequence ID" value="NZ_BMXB01000002.1"/>
</dbReference>
<accession>A0A918VWR0</accession>
<dbReference type="NCBIfam" id="TIGR03562">
    <property type="entry name" value="osmo_induc_OsmC"/>
    <property type="match status" value="1"/>
</dbReference>
<name>A0A918VWR0_9FLAO</name>
<comment type="caution">
    <text evidence="1">The sequence shown here is derived from an EMBL/GenBank/DDBJ whole genome shotgun (WGS) entry which is preliminary data.</text>
</comment>
<dbReference type="SUPFAM" id="SSF82784">
    <property type="entry name" value="OsmC-like"/>
    <property type="match status" value="1"/>
</dbReference>
<protein>
    <submittedName>
        <fullName evidence="1">Osmotically inducible protein OsmC</fullName>
    </submittedName>
</protein>
<proteinExistence type="predicted"/>
<keyword evidence="2" id="KW-1185">Reference proteome</keyword>
<dbReference type="InterPro" id="IPR015946">
    <property type="entry name" value="KH_dom-like_a/b"/>
</dbReference>
<dbReference type="InterPro" id="IPR003718">
    <property type="entry name" value="OsmC/Ohr_fam"/>
</dbReference>
<sequence>MKRTSTSVWKGTIKNGTGSISTASGVLKDAQYSYKTRFEDGIGTNPEELIAAAHSACFNMKLSAILSEANYNPEKLETICEIEFEDGKIKKSFLRLKATIPDIEQDEFERAVVDAKDNCPISQLLNTKIDFSARLNE</sequence>
<dbReference type="PANTHER" id="PTHR42830:SF1">
    <property type="entry name" value="OSMOTICALLY INDUCIBLE FAMILY PROTEIN"/>
    <property type="match status" value="1"/>
</dbReference>
<reference evidence="1" key="2">
    <citation type="submission" date="2020-09" db="EMBL/GenBank/DDBJ databases">
        <authorList>
            <person name="Sun Q."/>
            <person name="Kim S."/>
        </authorList>
    </citation>
    <scope>NUCLEOTIDE SEQUENCE</scope>
    <source>
        <strain evidence="1">KCTC 12719</strain>
    </source>
</reference>
<dbReference type="InterPro" id="IPR036102">
    <property type="entry name" value="OsmC/Ohrsf"/>
</dbReference>
<dbReference type="GO" id="GO:0006979">
    <property type="term" value="P:response to oxidative stress"/>
    <property type="evidence" value="ECO:0007669"/>
    <property type="project" value="InterPro"/>
</dbReference>
<dbReference type="InterPro" id="IPR052707">
    <property type="entry name" value="OsmC_Ohr_Peroxiredoxin"/>
</dbReference>
<dbReference type="InterPro" id="IPR019904">
    <property type="entry name" value="Peroxiredoxin_OsmC"/>
</dbReference>
<organism evidence="1 2">
    <name type="scientific">Salinimicrobium marinum</name>
    <dbReference type="NCBI Taxonomy" id="680283"/>
    <lineage>
        <taxon>Bacteria</taxon>
        <taxon>Pseudomonadati</taxon>
        <taxon>Bacteroidota</taxon>
        <taxon>Flavobacteriia</taxon>
        <taxon>Flavobacteriales</taxon>
        <taxon>Flavobacteriaceae</taxon>
        <taxon>Salinimicrobium</taxon>
    </lineage>
</organism>
<dbReference type="Gene3D" id="3.30.300.20">
    <property type="match status" value="1"/>
</dbReference>
<dbReference type="AlphaFoldDB" id="A0A918VWR0"/>